<dbReference type="Proteomes" id="UP000534783">
    <property type="component" value="Unassembled WGS sequence"/>
</dbReference>
<accession>A0A7X6DQ35</accession>
<keyword evidence="1" id="KW-0472">Membrane</keyword>
<evidence type="ECO:0000259" key="2">
    <source>
        <dbReference type="Pfam" id="PF10145"/>
    </source>
</evidence>
<feature type="transmembrane region" description="Helical" evidence="1">
    <location>
        <begin position="272"/>
        <end position="301"/>
    </location>
</feature>
<evidence type="ECO:0000256" key="1">
    <source>
        <dbReference type="SAM" id="Phobius"/>
    </source>
</evidence>
<feature type="domain" description="Phage tail tape measure protein" evidence="2">
    <location>
        <begin position="69"/>
        <end position="172"/>
    </location>
</feature>
<proteinExistence type="predicted"/>
<sequence>MSQESLILKIGAQFDGLKSGLQGALGEYNGFLKGLGDGKQILGAVSVAIAGVGAAALGLATSAANTGDHLIGLSDKTGISVEQLSLLKFAAEQNKTDIDKLAVGMTQLAKNMNEASDGTGKAAEIFKELGIDVKDVDGSLRPVNEVMLDLADAIAGMQDPAKQSAILMELMGKSGIDLASFMKQGGQTIRETTEAARGMGLEMSGNSAKAGAAFLDNMSAITTVVGNLGTQLGASLLEPLAEITAIILQAIIPAAKTMTDWFKELDSDTKKWIVGISALGVALGSAVVAIGAVTTAVGLFGGAFTGGLAILGAVVTALTGPVGLAIAGVAAAITAAIVVWKNWDKIVAAFERTAKAVTGFIQDMVAGIRQQLIDRFNAIVDGVKDKIEAVKGFFKDLYDAVVGNSYIPDMVAEIAHEMGDGLQRGMVDNAKSATKQTGEFFEGLGRHIKFSIGDAVAGAIVYHEDLKKSFEDIGKAILASVIAFGTRIMTEWAAMEAFRLATTETTNAKIAASNTAASTGIGAGAAGAGGMTAGQIGGAIVGGVVAVDAANRARTGDNGDIATAFVESPIGAQVGLVLRAGDAIFGGDETDHARLKRKFGKPAVEAGVRRAAGGDWSQWHKLHFNTKAATIIGIIDELGMEVNNRRQWRLSGSEKEELARLIQANGLWAGGIVSKPMLARIAEGGESEVVAPLSRLREMLGGVFGGGGNINISVSLPNIRKITDFTDHEAEQVLKTTFNRASRNLSRRGYTWGMQPGAR</sequence>
<dbReference type="Pfam" id="PF10145">
    <property type="entry name" value="PhageMin_Tail"/>
    <property type="match status" value="1"/>
</dbReference>
<protein>
    <recommendedName>
        <fullName evidence="2">Phage tail tape measure protein domain-containing protein</fullName>
    </recommendedName>
</protein>
<dbReference type="AlphaFoldDB" id="A0A7X6DQ35"/>
<comment type="caution">
    <text evidence="3">The sequence shown here is derived from an EMBL/GenBank/DDBJ whole genome shotgun (WGS) entry which is preliminary data.</text>
</comment>
<dbReference type="EMBL" id="VTOW01000002">
    <property type="protein sequence ID" value="NKE71252.1"/>
    <property type="molecule type" value="Genomic_DNA"/>
</dbReference>
<feature type="transmembrane region" description="Helical" evidence="1">
    <location>
        <begin position="307"/>
        <end position="340"/>
    </location>
</feature>
<keyword evidence="4" id="KW-1185">Reference proteome</keyword>
<keyword evidence="1" id="KW-0812">Transmembrane</keyword>
<dbReference type="InterPro" id="IPR010090">
    <property type="entry name" value="Phage_tape_meas"/>
</dbReference>
<organism evidence="3 4">
    <name type="scientific">Candidatus Manganitrophus noduliformans</name>
    <dbReference type="NCBI Taxonomy" id="2606439"/>
    <lineage>
        <taxon>Bacteria</taxon>
        <taxon>Pseudomonadati</taxon>
        <taxon>Nitrospirota</taxon>
        <taxon>Nitrospiria</taxon>
        <taxon>Candidatus Troglogloeales</taxon>
        <taxon>Candidatus Manganitrophaceae</taxon>
        <taxon>Candidatus Manganitrophus</taxon>
    </lineage>
</organism>
<feature type="transmembrane region" description="Helical" evidence="1">
    <location>
        <begin position="41"/>
        <end position="60"/>
    </location>
</feature>
<reference evidence="3 4" key="1">
    <citation type="journal article" date="2020" name="Nature">
        <title>Bacterial chemolithoautotrophy via manganese oxidation.</title>
        <authorList>
            <person name="Yu H."/>
            <person name="Leadbetter J.R."/>
        </authorList>
    </citation>
    <scope>NUCLEOTIDE SEQUENCE [LARGE SCALE GENOMIC DNA]</scope>
    <source>
        <strain evidence="3 4">Mn-1</strain>
    </source>
</reference>
<evidence type="ECO:0000313" key="4">
    <source>
        <dbReference type="Proteomes" id="UP000534783"/>
    </source>
</evidence>
<gene>
    <name evidence="3" type="ORF">MNODULE_10935</name>
</gene>
<keyword evidence="1" id="KW-1133">Transmembrane helix</keyword>
<name>A0A7X6DQ35_9BACT</name>
<dbReference type="RefSeq" id="WP_168059717.1">
    <property type="nucleotide sequence ID" value="NZ_VTOW01000002.1"/>
</dbReference>
<evidence type="ECO:0000313" key="3">
    <source>
        <dbReference type="EMBL" id="NKE71252.1"/>
    </source>
</evidence>